<organism evidence="2 3">
    <name type="scientific">Chromobacterium rhizoryzae</name>
    <dbReference type="NCBI Taxonomy" id="1778675"/>
    <lineage>
        <taxon>Bacteria</taxon>
        <taxon>Pseudomonadati</taxon>
        <taxon>Pseudomonadota</taxon>
        <taxon>Betaproteobacteria</taxon>
        <taxon>Neisseriales</taxon>
        <taxon>Chromobacteriaceae</taxon>
        <taxon>Chromobacterium</taxon>
    </lineage>
</organism>
<proteinExistence type="predicted"/>
<dbReference type="KEGG" id="crz:D1345_20005"/>
<protein>
    <submittedName>
        <fullName evidence="2">Prepilin-type N-terminal cleavage/methylation domain-containing protein</fullName>
    </submittedName>
</protein>
<keyword evidence="3" id="KW-1185">Reference proteome</keyword>
<dbReference type="EMBL" id="CP031968">
    <property type="protein sequence ID" value="AXT48307.1"/>
    <property type="molecule type" value="Genomic_DNA"/>
</dbReference>
<dbReference type="InterPro" id="IPR012902">
    <property type="entry name" value="N_methyl_site"/>
</dbReference>
<dbReference type="PROSITE" id="PS00409">
    <property type="entry name" value="PROKAR_NTER_METHYL"/>
    <property type="match status" value="1"/>
</dbReference>
<gene>
    <name evidence="2" type="ORF">D1345_20005</name>
</gene>
<dbReference type="Proteomes" id="UP000259465">
    <property type="component" value="Chromosome"/>
</dbReference>
<evidence type="ECO:0000313" key="3">
    <source>
        <dbReference type="Proteomes" id="UP000259465"/>
    </source>
</evidence>
<sequence length="333" mass="36304">MPRRVECDDGAVRAAGRCRLCAVDLGRESGRRWPWSFCSSLRAGIGSALAVAAGVRDQGFSLVEMMVAMSLGLLVLALALQGALTMQGSLRALESRLRRHQDGQFALAQLAESWRRHGRFACAQAAESPGRGFEAPEGMRFRYGVSAATVSVTEEATQTMLRWHSEADWEEAALASCSSLRLLTQGEPGLQWRRESGAHVLAWQGDAAAGPLRGADSASLEVLAIASQRYVLRREGEGDALWLEESRPGLAAEPPQLLATGVAALRQRFGIRRACRPLELTWREQAEQLSVEDWMRLSRVELSLEIQSDGRRQGWTTVVALTPALPCALEPSG</sequence>
<reference evidence="2 3" key="1">
    <citation type="submission" date="2018-08" db="EMBL/GenBank/DDBJ databases">
        <title>Complete genome sequence of JP2-74.</title>
        <authorList>
            <person name="Wu L."/>
        </authorList>
    </citation>
    <scope>NUCLEOTIDE SEQUENCE [LARGE SCALE GENOMIC DNA]</scope>
    <source>
        <strain evidence="2 3">JP2-74</strain>
    </source>
</reference>
<dbReference type="AlphaFoldDB" id="A0AAD0RTP0"/>
<feature type="transmembrane region" description="Helical" evidence="1">
    <location>
        <begin position="67"/>
        <end position="90"/>
    </location>
</feature>
<dbReference type="NCBIfam" id="TIGR02532">
    <property type="entry name" value="IV_pilin_GFxxxE"/>
    <property type="match status" value="1"/>
</dbReference>
<keyword evidence="1" id="KW-1133">Transmembrane helix</keyword>
<name>A0AAD0RTP0_9NEIS</name>
<evidence type="ECO:0000313" key="2">
    <source>
        <dbReference type="EMBL" id="AXT48307.1"/>
    </source>
</evidence>
<keyword evidence="1" id="KW-0472">Membrane</keyword>
<dbReference type="Pfam" id="PF07963">
    <property type="entry name" value="N_methyl"/>
    <property type="match status" value="1"/>
</dbReference>
<keyword evidence="1" id="KW-0812">Transmembrane</keyword>
<evidence type="ECO:0000256" key="1">
    <source>
        <dbReference type="SAM" id="Phobius"/>
    </source>
</evidence>
<accession>A0AAD0RTP0</accession>